<dbReference type="Proteomes" id="UP000030680">
    <property type="component" value="Unassembled WGS sequence"/>
</dbReference>
<dbReference type="HAMAP" id="MF_00527">
    <property type="entry name" value="3MGH"/>
    <property type="match status" value="1"/>
</dbReference>
<accession>M2X970</accession>
<dbReference type="InterPro" id="IPR040893">
    <property type="entry name" value="RADX"/>
</dbReference>
<dbReference type="InterPro" id="IPR003180">
    <property type="entry name" value="MPG"/>
</dbReference>
<dbReference type="OrthoDB" id="6353017at2759"/>
<evidence type="ECO:0000256" key="1">
    <source>
        <dbReference type="ARBA" id="ARBA00000086"/>
    </source>
</evidence>
<evidence type="ECO:0000256" key="4">
    <source>
        <dbReference type="ARBA" id="ARBA00012000"/>
    </source>
</evidence>
<dbReference type="GO" id="GO:0003905">
    <property type="term" value="F:alkylbase DNA N-glycosylase activity"/>
    <property type="evidence" value="ECO:0007669"/>
    <property type="project" value="UniProtKB-EC"/>
</dbReference>
<dbReference type="Pfam" id="PF02245">
    <property type="entry name" value="Pur_DNA_glyco"/>
    <property type="match status" value="1"/>
</dbReference>
<dbReference type="InterPro" id="IPR036995">
    <property type="entry name" value="MPG_sf"/>
</dbReference>
<name>M2X970_GALSU</name>
<evidence type="ECO:0000313" key="11">
    <source>
        <dbReference type="Proteomes" id="UP000030680"/>
    </source>
</evidence>
<dbReference type="PANTHER" id="PTHR10429">
    <property type="entry name" value="DNA-3-METHYLADENINE GLYCOSYLASE"/>
    <property type="match status" value="1"/>
</dbReference>
<keyword evidence="11" id="KW-1185">Reference proteome</keyword>
<dbReference type="Gene3D" id="2.40.50.140">
    <property type="entry name" value="Nucleic acid-binding proteins"/>
    <property type="match status" value="1"/>
</dbReference>
<evidence type="ECO:0000256" key="7">
    <source>
        <dbReference type="ARBA" id="ARBA00023204"/>
    </source>
</evidence>
<dbReference type="Pfam" id="PF17659">
    <property type="entry name" value="RADX"/>
    <property type="match status" value="1"/>
</dbReference>
<evidence type="ECO:0000256" key="8">
    <source>
        <dbReference type="ARBA" id="ARBA00033426"/>
    </source>
</evidence>
<dbReference type="InterPro" id="IPR011034">
    <property type="entry name" value="Formyl_transferase-like_C_sf"/>
</dbReference>
<dbReference type="eggNOG" id="KOG4486">
    <property type="taxonomic scope" value="Eukaryota"/>
</dbReference>
<organism evidence="10 11">
    <name type="scientific">Galdieria sulphuraria</name>
    <name type="common">Red alga</name>
    <dbReference type="NCBI Taxonomy" id="130081"/>
    <lineage>
        <taxon>Eukaryota</taxon>
        <taxon>Rhodophyta</taxon>
        <taxon>Bangiophyceae</taxon>
        <taxon>Galdieriales</taxon>
        <taxon>Galdieriaceae</taxon>
        <taxon>Galdieria</taxon>
    </lineage>
</organism>
<evidence type="ECO:0000256" key="3">
    <source>
        <dbReference type="ARBA" id="ARBA00009232"/>
    </source>
</evidence>
<comment type="function">
    <text evidence="2">Hydrolysis of the deoxyribose N-glycosidic bond to excise 3-methyladenine, and 7-methylguanine from the damaged DNA polymer formed by alkylation lesions.</text>
</comment>
<dbReference type="Gene3D" id="3.10.300.10">
    <property type="entry name" value="Methylpurine-DNA glycosylase (MPG)"/>
    <property type="match status" value="1"/>
</dbReference>
<gene>
    <name evidence="10" type="ORF">Gasu_60210</name>
</gene>
<keyword evidence="7" id="KW-0234">DNA repair</keyword>
<feature type="compositionally biased region" description="Low complexity" evidence="9">
    <location>
        <begin position="65"/>
        <end position="80"/>
    </location>
</feature>
<dbReference type="PANTHER" id="PTHR10429:SF0">
    <property type="entry name" value="DNA-3-METHYLADENINE GLYCOSYLASE"/>
    <property type="match status" value="1"/>
</dbReference>
<comment type="catalytic activity">
    <reaction evidence="1">
        <text>Hydrolysis of alkylated DNA, releasing 3-methyladenine, 3-methylguanine, 7-methylguanine and 7-methyladenine.</text>
        <dbReference type="EC" id="3.2.2.21"/>
    </reaction>
</comment>
<dbReference type="Gramene" id="EME26347">
    <property type="protein sequence ID" value="EME26347"/>
    <property type="gene ID" value="Gasu_60210"/>
</dbReference>
<evidence type="ECO:0000313" key="10">
    <source>
        <dbReference type="EMBL" id="EME26347.1"/>
    </source>
</evidence>
<proteinExistence type="inferred from homology"/>
<keyword evidence="5" id="KW-0227">DNA damage</keyword>
<dbReference type="SUPFAM" id="SSF50486">
    <property type="entry name" value="FMT C-terminal domain-like"/>
    <property type="match status" value="1"/>
</dbReference>
<protein>
    <recommendedName>
        <fullName evidence="4">DNA-3-methyladenine glycosylase II</fullName>
        <ecNumber evidence="4">3.2.2.21</ecNumber>
    </recommendedName>
    <alternativeName>
        <fullName evidence="8">3-methyladenine DNA glycosidase</fullName>
    </alternativeName>
</protein>
<dbReference type="STRING" id="130081.M2X970"/>
<dbReference type="RefSeq" id="XP_005702867.1">
    <property type="nucleotide sequence ID" value="XM_005702810.1"/>
</dbReference>
<evidence type="ECO:0000256" key="5">
    <source>
        <dbReference type="ARBA" id="ARBA00022763"/>
    </source>
</evidence>
<dbReference type="CDD" id="cd00540">
    <property type="entry name" value="AAG"/>
    <property type="match status" value="1"/>
</dbReference>
<dbReference type="EC" id="3.2.2.21" evidence="4"/>
<evidence type="ECO:0000256" key="6">
    <source>
        <dbReference type="ARBA" id="ARBA00022801"/>
    </source>
</evidence>
<dbReference type="NCBIfam" id="TIGR00567">
    <property type="entry name" value="3mg"/>
    <property type="match status" value="1"/>
</dbReference>
<feature type="region of interest" description="Disordered" evidence="9">
    <location>
        <begin position="60"/>
        <end position="82"/>
    </location>
</feature>
<dbReference type="EMBL" id="KB454552">
    <property type="protein sequence ID" value="EME26347.1"/>
    <property type="molecule type" value="Genomic_DNA"/>
</dbReference>
<evidence type="ECO:0000256" key="9">
    <source>
        <dbReference type="SAM" id="MobiDB-lite"/>
    </source>
</evidence>
<sequence length="926" mass="108010">MVYSLTENGTLTLRNTQSDGLEHSISPREATRLVVVGIQRYLQDSSFFENIGLLEQFPIEESTTERSSPTKKSSPSRSSSQYESLNNSISNIVQQQQQQQQIADWKTPAYDLLLSDGNYLLKCLFSPLLNGLVQYGWLTISTCIKLEKYEWRRNEGRIPIATFLVVHQLSVLQMGPVLERNRLIFPDNADPCETRPQPLAGRRLHYLSLNTEDCVPVDPHIHREDIIIDSFQLFGDSQPQLLSKVVSFHENRKITTALPLIGRVVKKFSCSHFGRRESEQKFPIKFELQIADHHMVAQVICWYTLYFRYFESIQLDDIIILEGYRIRQKDNNTEILLNPSNPQGKMFILDYRQAMSRNLRQSCPPIRLNLMKWSTLRNQAARESFCDFVGRIHRLFPIQRYRPTHEYRFYERRWVLIRDSSSPFDIPILMYSCSQPKCFYSLQVGRPLLVTDCRLCRVDENMEQNSFYLKTTFSSQFIYLDEQWQIMRWNHPEISFEELFGEDSDDLEQKDCLSTYTRIRNHPDWLESLPSRLNDSLMEYLITFGELENRAKLLHLGESRTFLCQGRVKKVKWRYKKGYELLQVWECPSYLPKFPQVEQYLISSRQDGSEKEQKQASTRCCTQQHLEYLLDLSSCDEQQTITVLCTKREVCRPYRDKKTVLRKASSCSRILLEAFDDTFLSRISSLLSPLESWDTPAQVAEQMSKYLTSETMRFMLSAPFFGQETIQVAKQLLGKRLVRRYEDEEEKTKVVLVGRIIEVEAYLGTLDRACHSYGGKRTARTEPMFQAPGTSYIYFIYGMHYCFNISTGQPGEAVLIRALFPLQGITTMCKLRKQNNFKNLCNGPAKLCQAMALDKRLNQTSVVCNESMLYVDDDNWNCVQDIVATPRIGVGYARPPWSDANLRFYLDCMKEYVSVQVDGKKRRSRD</sequence>
<dbReference type="GO" id="GO:0006284">
    <property type="term" value="P:base-excision repair"/>
    <property type="evidence" value="ECO:0007669"/>
    <property type="project" value="InterPro"/>
</dbReference>
<keyword evidence="10" id="KW-0326">Glycosidase</keyword>
<dbReference type="GO" id="GO:0003697">
    <property type="term" value="F:single-stranded DNA binding"/>
    <property type="evidence" value="ECO:0007669"/>
    <property type="project" value="InterPro"/>
</dbReference>
<dbReference type="AlphaFoldDB" id="M2X970"/>
<dbReference type="KEGG" id="gsl:Gasu_60210"/>
<dbReference type="InterPro" id="IPR012340">
    <property type="entry name" value="NA-bd_OB-fold"/>
</dbReference>
<reference evidence="11" key="1">
    <citation type="journal article" date="2013" name="Science">
        <title>Gene transfer from bacteria and archaea facilitated evolution of an extremophilic eukaryote.</title>
        <authorList>
            <person name="Schonknecht G."/>
            <person name="Chen W.H."/>
            <person name="Ternes C.M."/>
            <person name="Barbier G.G."/>
            <person name="Shrestha R.P."/>
            <person name="Stanke M."/>
            <person name="Brautigam A."/>
            <person name="Baker B.J."/>
            <person name="Banfield J.F."/>
            <person name="Garavito R.M."/>
            <person name="Carr K."/>
            <person name="Wilkerson C."/>
            <person name="Rensing S.A."/>
            <person name="Gagneul D."/>
            <person name="Dickenson N.E."/>
            <person name="Oesterhelt C."/>
            <person name="Lercher M.J."/>
            <person name="Weber A.P."/>
        </authorList>
    </citation>
    <scope>NUCLEOTIDE SEQUENCE [LARGE SCALE GENOMIC DNA]</scope>
    <source>
        <strain evidence="11">074W</strain>
    </source>
</reference>
<evidence type="ECO:0000256" key="2">
    <source>
        <dbReference type="ARBA" id="ARBA00002421"/>
    </source>
</evidence>
<dbReference type="GeneID" id="17085325"/>
<keyword evidence="6 10" id="KW-0378">Hydrolase</keyword>
<comment type="similarity">
    <text evidence="3">Belongs to the DNA glycosylase MPG family.</text>
</comment>
<dbReference type="FunFam" id="3.10.300.10:FF:000001">
    <property type="entry name" value="Putative 3-methyladenine DNA glycosylase"/>
    <property type="match status" value="1"/>
</dbReference>